<sequence length="515" mass="57406">MTMEAKVNLNLQFPNHSSTKSSEKSSTKSSNKSSNNSNNNPNNFLFKTPNNSNPDFFNSNYQTPINQLSSNNYSYNKLSNNLNLNLNNSNNNSRLNSLSSSITSISSSIDSSSECLIDYNINFNPLFDKLILSTYSNYLSNPQIAPFNQKYPPSGIVSKVSKEVLKSSIKNKIPIDLNKINNNNNNSNFHSLKSPETLSIIRQRLLFLCNLNYDNYSRNNSLSSAISFNSNISDVDNDSTFILNQNSLQNSLNNSINSININNQINNNASPNLIDFDFYNNQNLNQLQFQNNLPLNTNFELKNFQIQNLNPPPQLNLNGYSRSSSLSSRCSSLSSYTNNNNNINNLYNFQLNNMNQNILPTNTDPSYSNSLSLQPALKSIPASNTSSSSHSSKSSRYSSLSKSSSSSHSSSKKSLYSNPNDLILISTSNLDNQPQSQSQPLTLDHQFTSQNAAAALASLNQPFSLQSPISEEFPYNNTTRNPQTGSPGKPIDDTLYTSKSSRRKRDSLKMKRFGH</sequence>
<accession>A0A1D2VH34</accession>
<feature type="compositionally biased region" description="Basic residues" evidence="1">
    <location>
        <begin position="500"/>
        <end position="515"/>
    </location>
</feature>
<evidence type="ECO:0000256" key="1">
    <source>
        <dbReference type="SAM" id="MobiDB-lite"/>
    </source>
</evidence>
<feature type="compositionally biased region" description="Low complexity" evidence="1">
    <location>
        <begin position="386"/>
        <end position="417"/>
    </location>
</feature>
<keyword evidence="3" id="KW-1185">Reference proteome</keyword>
<feature type="region of interest" description="Disordered" evidence="1">
    <location>
        <begin position="471"/>
        <end position="515"/>
    </location>
</feature>
<dbReference type="Proteomes" id="UP000095038">
    <property type="component" value="Unassembled WGS sequence"/>
</dbReference>
<dbReference type="STRING" id="1344418.A0A1D2VH34"/>
<evidence type="ECO:0000313" key="2">
    <source>
        <dbReference type="EMBL" id="ODV60964.1"/>
    </source>
</evidence>
<evidence type="ECO:0000313" key="3">
    <source>
        <dbReference type="Proteomes" id="UP000095038"/>
    </source>
</evidence>
<feature type="compositionally biased region" description="Low complexity" evidence="1">
    <location>
        <begin position="27"/>
        <end position="49"/>
    </location>
</feature>
<dbReference type="RefSeq" id="XP_020047271.1">
    <property type="nucleotide sequence ID" value="XM_020193188.1"/>
</dbReference>
<organism evidence="2 3">
    <name type="scientific">Ascoidea rubescens DSM 1968</name>
    <dbReference type="NCBI Taxonomy" id="1344418"/>
    <lineage>
        <taxon>Eukaryota</taxon>
        <taxon>Fungi</taxon>
        <taxon>Dikarya</taxon>
        <taxon>Ascomycota</taxon>
        <taxon>Saccharomycotina</taxon>
        <taxon>Saccharomycetes</taxon>
        <taxon>Ascoideaceae</taxon>
        <taxon>Ascoidea</taxon>
    </lineage>
</organism>
<feature type="region of interest" description="Disordered" evidence="1">
    <location>
        <begin position="1"/>
        <end position="49"/>
    </location>
</feature>
<gene>
    <name evidence="2" type="ORF">ASCRUDRAFT_75719</name>
</gene>
<dbReference type="AlphaFoldDB" id="A0A1D2VH34"/>
<proteinExistence type="predicted"/>
<feature type="compositionally biased region" description="Polar residues" evidence="1">
    <location>
        <begin position="471"/>
        <end position="486"/>
    </location>
</feature>
<feature type="region of interest" description="Disordered" evidence="1">
    <location>
        <begin position="379"/>
        <end position="417"/>
    </location>
</feature>
<dbReference type="EMBL" id="KV454480">
    <property type="protein sequence ID" value="ODV60964.1"/>
    <property type="molecule type" value="Genomic_DNA"/>
</dbReference>
<reference evidence="3" key="1">
    <citation type="submission" date="2016-05" db="EMBL/GenBank/DDBJ databases">
        <title>Comparative genomics of biotechnologically important yeasts.</title>
        <authorList>
            <consortium name="DOE Joint Genome Institute"/>
            <person name="Riley R."/>
            <person name="Haridas S."/>
            <person name="Wolfe K.H."/>
            <person name="Lopes M.R."/>
            <person name="Hittinger C.T."/>
            <person name="Goker M."/>
            <person name="Salamov A."/>
            <person name="Wisecaver J."/>
            <person name="Long T.M."/>
            <person name="Aerts A.L."/>
            <person name="Barry K."/>
            <person name="Choi C."/>
            <person name="Clum A."/>
            <person name="Coughlan A.Y."/>
            <person name="Deshpande S."/>
            <person name="Douglass A.P."/>
            <person name="Hanson S.J."/>
            <person name="Klenk H.-P."/>
            <person name="Labutti K."/>
            <person name="Lapidus A."/>
            <person name="Lindquist E."/>
            <person name="Lipzen A."/>
            <person name="Meier-Kolthoff J.P."/>
            <person name="Ohm R.A."/>
            <person name="Otillar R.P."/>
            <person name="Pangilinan J."/>
            <person name="Peng Y."/>
            <person name="Rokas A."/>
            <person name="Rosa C.A."/>
            <person name="Scheuner C."/>
            <person name="Sibirny A.A."/>
            <person name="Slot J.C."/>
            <person name="Stielow J.B."/>
            <person name="Sun H."/>
            <person name="Kurtzman C.P."/>
            <person name="Blackwell M."/>
            <person name="Grigoriev I.V."/>
            <person name="Jeffries T.W."/>
        </authorList>
    </citation>
    <scope>NUCLEOTIDE SEQUENCE [LARGE SCALE GENOMIC DNA]</scope>
    <source>
        <strain evidence="3">DSM 1968</strain>
    </source>
</reference>
<protein>
    <submittedName>
        <fullName evidence="2">Uncharacterized protein</fullName>
    </submittedName>
</protein>
<dbReference type="InParanoid" id="A0A1D2VH34"/>
<name>A0A1D2VH34_9ASCO</name>
<dbReference type="GeneID" id="30966824"/>